<evidence type="ECO:0000259" key="1">
    <source>
        <dbReference type="PROSITE" id="PS50191"/>
    </source>
</evidence>
<protein>
    <recommendedName>
        <fullName evidence="5">SEC14-like protein 2</fullName>
    </recommendedName>
</protein>
<dbReference type="PANTHER" id="PTHR23324:SF83">
    <property type="entry name" value="SEC14-LIKE PROTEIN 2"/>
    <property type="match status" value="1"/>
</dbReference>
<feature type="domain" description="CRAL-TRIO" evidence="1">
    <location>
        <begin position="418"/>
        <end position="590"/>
    </location>
</feature>
<dbReference type="Pfam" id="PF00650">
    <property type="entry name" value="CRAL_TRIO"/>
    <property type="match status" value="2"/>
</dbReference>
<dbReference type="Gene3D" id="2.60.120.680">
    <property type="entry name" value="GOLD domain"/>
    <property type="match status" value="2"/>
</dbReference>
<dbReference type="InterPro" id="IPR011074">
    <property type="entry name" value="CRAL/TRIO_N_dom"/>
</dbReference>
<dbReference type="SMART" id="SM00516">
    <property type="entry name" value="SEC14"/>
    <property type="match status" value="2"/>
</dbReference>
<feature type="domain" description="GOLD" evidence="2">
    <location>
        <begin position="607"/>
        <end position="717"/>
    </location>
</feature>
<sequence>MFRSILQKYLTGGFCGHDKEGSRVRVELYGHLDMKGIMYSAKKVDLEKTKLWQCESTVQDWREQSKLRGSRVDGLTVIFDMEGVSSKMLWRPGLQMYLHLVKVLEDNYPEMMKRMFVVNAPRIFPLLYKLCRPLISEDMKNKIHVLGGNFKETLLKYIDAEELPVFLGGTKTDPDGNPRCATMICQGGPVPREYFLQNRDSDDQLETATVSRGEKLCLQFEVTKPGSVLRWEFKTDDFDIGFGVFLKTDKGREAVYPVERVNSHMVPEDGSVTCQQTGTYEVVFDNSFSWARGKRVQYMVEVIGPVDDGMRGEITSMMLGQGDTTWDTISDSQKKSYRAPDPRITEILKAKTPKEKAALEQFKERVADIRKPDHDDYELYKWLIAREYNVSKAEEMYRNSMAYREKMRVDTILKEYTCPEVLKKYLTGGFCGHDKEGSPVRVELYGYLDMKGIMYSAKKIDLEKAKIVECETIVQDWRQQSKLRGRRVDGLCLIFDMEHTKMPWRPGLQMYLTMVMVLEDNYPEMMKRMFVVNAPRIFPLIYKLVRTVMTEHMRKKIHVLTPSNTKETLLKYIDAEELPAYLGGLKTDPDGNPRCATMIGQGGPVPKEYYLQTSEGEDQMEIANVSRGSKVSLPFEISKPGSAIRWEFKTDDYDIGFGVFLKTDKGRKEVQPVERVNSHMVPADGSIVCQETGTYEVVFDNSFSWTRGKRVQYSIDVIDPVDDTIQGELSSMLLAGANVDWDAIAENPNIETTKF</sequence>
<dbReference type="AlphaFoldDB" id="A0ABD0LHT5"/>
<dbReference type="InterPro" id="IPR001251">
    <property type="entry name" value="CRAL-TRIO_dom"/>
</dbReference>
<dbReference type="EMBL" id="JACVVK020000046">
    <property type="protein sequence ID" value="KAK7499112.1"/>
    <property type="molecule type" value="Genomic_DNA"/>
</dbReference>
<dbReference type="InterPro" id="IPR036598">
    <property type="entry name" value="GOLD_dom_sf"/>
</dbReference>
<evidence type="ECO:0000313" key="4">
    <source>
        <dbReference type="Proteomes" id="UP001519460"/>
    </source>
</evidence>
<keyword evidence="4" id="KW-1185">Reference proteome</keyword>
<evidence type="ECO:0008006" key="5">
    <source>
        <dbReference type="Google" id="ProtNLM"/>
    </source>
</evidence>
<proteinExistence type="predicted"/>
<dbReference type="InterPro" id="IPR009038">
    <property type="entry name" value="GOLD_dom"/>
</dbReference>
<comment type="caution">
    <text evidence="3">The sequence shown here is derived from an EMBL/GenBank/DDBJ whole genome shotgun (WGS) entry which is preliminary data.</text>
</comment>
<dbReference type="PROSITE" id="PS50191">
    <property type="entry name" value="CRAL_TRIO"/>
    <property type="match status" value="2"/>
</dbReference>
<name>A0ABD0LHT5_9CAEN</name>
<dbReference type="PROSITE" id="PS50866">
    <property type="entry name" value="GOLD"/>
    <property type="match status" value="2"/>
</dbReference>
<dbReference type="Proteomes" id="UP001519460">
    <property type="component" value="Unassembled WGS sequence"/>
</dbReference>
<dbReference type="SUPFAM" id="SSF52087">
    <property type="entry name" value="CRAL/TRIO domain"/>
    <property type="match status" value="2"/>
</dbReference>
<dbReference type="Gene3D" id="3.40.525.10">
    <property type="entry name" value="CRAL-TRIO lipid binding domain"/>
    <property type="match status" value="2"/>
</dbReference>
<feature type="domain" description="CRAL-TRIO" evidence="1">
    <location>
        <begin position="2"/>
        <end position="175"/>
    </location>
</feature>
<dbReference type="SUPFAM" id="SSF46938">
    <property type="entry name" value="CRAL/TRIO N-terminal domain"/>
    <property type="match status" value="1"/>
</dbReference>
<accession>A0ABD0LHT5</accession>
<dbReference type="InterPro" id="IPR036865">
    <property type="entry name" value="CRAL-TRIO_dom_sf"/>
</dbReference>
<dbReference type="SMART" id="SM01100">
    <property type="entry name" value="CRAL_TRIO_N"/>
    <property type="match status" value="1"/>
</dbReference>
<dbReference type="CDD" id="cd00170">
    <property type="entry name" value="SEC14"/>
    <property type="match status" value="2"/>
</dbReference>
<dbReference type="InterPro" id="IPR036273">
    <property type="entry name" value="CRAL/TRIO_N_dom_sf"/>
</dbReference>
<gene>
    <name evidence="3" type="ORF">BaRGS_00009659</name>
</gene>
<dbReference type="InterPro" id="IPR051064">
    <property type="entry name" value="SEC14/CRAL-TRIO_domain"/>
</dbReference>
<organism evidence="3 4">
    <name type="scientific">Batillaria attramentaria</name>
    <dbReference type="NCBI Taxonomy" id="370345"/>
    <lineage>
        <taxon>Eukaryota</taxon>
        <taxon>Metazoa</taxon>
        <taxon>Spiralia</taxon>
        <taxon>Lophotrochozoa</taxon>
        <taxon>Mollusca</taxon>
        <taxon>Gastropoda</taxon>
        <taxon>Caenogastropoda</taxon>
        <taxon>Sorbeoconcha</taxon>
        <taxon>Cerithioidea</taxon>
        <taxon>Batillariidae</taxon>
        <taxon>Batillaria</taxon>
    </lineage>
</organism>
<dbReference type="SUPFAM" id="SSF101576">
    <property type="entry name" value="Supernatant protein factor (SPF), C-terminal domain"/>
    <property type="match status" value="2"/>
</dbReference>
<evidence type="ECO:0000259" key="2">
    <source>
        <dbReference type="PROSITE" id="PS50866"/>
    </source>
</evidence>
<evidence type="ECO:0000313" key="3">
    <source>
        <dbReference type="EMBL" id="KAK7499112.1"/>
    </source>
</evidence>
<dbReference type="PANTHER" id="PTHR23324">
    <property type="entry name" value="SEC14 RELATED PROTEIN"/>
    <property type="match status" value="1"/>
</dbReference>
<feature type="domain" description="GOLD" evidence="2">
    <location>
        <begin position="192"/>
        <end position="302"/>
    </location>
</feature>
<reference evidence="3 4" key="1">
    <citation type="journal article" date="2023" name="Sci. Data">
        <title>Genome assembly of the Korean intertidal mud-creeper Batillaria attramentaria.</title>
        <authorList>
            <person name="Patra A.K."/>
            <person name="Ho P.T."/>
            <person name="Jun S."/>
            <person name="Lee S.J."/>
            <person name="Kim Y."/>
            <person name="Won Y.J."/>
        </authorList>
    </citation>
    <scope>NUCLEOTIDE SEQUENCE [LARGE SCALE GENOMIC DNA]</scope>
    <source>
        <strain evidence="3">Wonlab-2016</strain>
    </source>
</reference>